<dbReference type="PIRSF" id="PIRSF018637">
    <property type="entry name" value="TrmK"/>
    <property type="match status" value="1"/>
</dbReference>
<keyword evidence="2" id="KW-1185">Reference proteome</keyword>
<dbReference type="PANTHER" id="PTHR38451">
    <property type="entry name" value="TRNA (ADENINE(22)-N(1))-METHYLTRANSFERASE"/>
    <property type="match status" value="1"/>
</dbReference>
<dbReference type="STRING" id="137733.SAMN05421767_14912"/>
<dbReference type="Pfam" id="PF04816">
    <property type="entry name" value="TrmK"/>
    <property type="match status" value="1"/>
</dbReference>
<dbReference type="Proteomes" id="UP000198556">
    <property type="component" value="Unassembled WGS sequence"/>
</dbReference>
<sequence>MTVMNLTKRLEQVATYVPQGAIVADIGSDHAYLPVYLKQKGQIEAAIAGEVVKGPYESAVSSVKEAGLTKDIEVRLGDGLQVIEAKDGVSCVTICGMGGELIASILEAGKKGGHITGQERLVLQANVAEHLVRKWLVANNYQIIAEEILEDNHRIYEIIVAEQVAEAVVYSELEIQHGVFLTKEKPALARAKWLGLIQKNQYVLDQLAKSSTPQVEKMKKVQQEMDMLKGLL</sequence>
<keyword evidence="1" id="KW-0489">Methyltransferase</keyword>
<reference evidence="1 2" key="1">
    <citation type="submission" date="2016-10" db="EMBL/GenBank/DDBJ databases">
        <authorList>
            <person name="de Groot N.N."/>
        </authorList>
    </citation>
    <scope>NUCLEOTIDE SEQUENCE [LARGE SCALE GENOMIC DNA]</scope>
    <source>
        <strain evidence="1 2">DSM 15827</strain>
    </source>
</reference>
<dbReference type="Gene3D" id="3.40.50.150">
    <property type="entry name" value="Vaccinia Virus protein VP39"/>
    <property type="match status" value="1"/>
</dbReference>
<dbReference type="InterPro" id="IPR029063">
    <property type="entry name" value="SAM-dependent_MTases_sf"/>
</dbReference>
<dbReference type="GO" id="GO:0032259">
    <property type="term" value="P:methylation"/>
    <property type="evidence" value="ECO:0007669"/>
    <property type="project" value="UniProtKB-KW"/>
</dbReference>
<dbReference type="OrthoDB" id="5881184at2"/>
<dbReference type="SUPFAM" id="SSF53335">
    <property type="entry name" value="S-adenosyl-L-methionine-dependent methyltransferases"/>
    <property type="match status" value="1"/>
</dbReference>
<dbReference type="PANTHER" id="PTHR38451:SF1">
    <property type="entry name" value="TRNA (ADENINE(22)-N(1))-METHYLTRANSFERASE"/>
    <property type="match status" value="1"/>
</dbReference>
<keyword evidence="1" id="KW-0808">Transferase</keyword>
<organism evidence="1 2">
    <name type="scientific">Granulicatella balaenopterae</name>
    <dbReference type="NCBI Taxonomy" id="137733"/>
    <lineage>
        <taxon>Bacteria</taxon>
        <taxon>Bacillati</taxon>
        <taxon>Bacillota</taxon>
        <taxon>Bacilli</taxon>
        <taxon>Lactobacillales</taxon>
        <taxon>Carnobacteriaceae</taxon>
        <taxon>Granulicatella</taxon>
    </lineage>
</organism>
<evidence type="ECO:0000313" key="1">
    <source>
        <dbReference type="EMBL" id="SER41914.1"/>
    </source>
</evidence>
<dbReference type="AlphaFoldDB" id="A0A1H9P0V2"/>
<evidence type="ECO:0000313" key="2">
    <source>
        <dbReference type="Proteomes" id="UP000198556"/>
    </source>
</evidence>
<dbReference type="RefSeq" id="WP_089747812.1">
    <property type="nucleotide sequence ID" value="NZ_FOGF01000049.1"/>
</dbReference>
<proteinExistence type="predicted"/>
<dbReference type="GO" id="GO:0160105">
    <property type="term" value="F:tRNA (adenine(22)-N1)-methyltransferase activity"/>
    <property type="evidence" value="ECO:0007669"/>
    <property type="project" value="InterPro"/>
</dbReference>
<dbReference type="InterPro" id="IPR006901">
    <property type="entry name" value="TrmK"/>
</dbReference>
<accession>A0A1H9P0V2</accession>
<name>A0A1H9P0V2_9LACT</name>
<dbReference type="EMBL" id="FOGF01000049">
    <property type="protein sequence ID" value="SER41914.1"/>
    <property type="molecule type" value="Genomic_DNA"/>
</dbReference>
<protein>
    <submittedName>
        <fullName evidence="1">tRNA (Adenine22-N1)-methyltransferase</fullName>
    </submittedName>
</protein>
<dbReference type="Gene3D" id="1.10.287.1890">
    <property type="match status" value="1"/>
</dbReference>
<gene>
    <name evidence="1" type="ORF">SAMN05421767_14912</name>
</gene>